<accession>A0A291LGQ1</accession>
<evidence type="ECO:0000259" key="1">
    <source>
        <dbReference type="Pfam" id="PF13392"/>
    </source>
</evidence>
<dbReference type="Gene3D" id="3.90.75.20">
    <property type="match status" value="1"/>
</dbReference>
<name>A0A291LGQ1_9CAUD</name>
<feature type="domain" description="HNH nuclease" evidence="1">
    <location>
        <begin position="60"/>
        <end position="104"/>
    </location>
</feature>
<dbReference type="InterPro" id="IPR044925">
    <property type="entry name" value="His-Me_finger_sf"/>
</dbReference>
<reference evidence="2" key="1">
    <citation type="submission" date="2017-08" db="EMBL/GenBank/DDBJ databases">
        <authorList>
            <person name="de Groot N.N."/>
        </authorList>
    </citation>
    <scope>NUCLEOTIDE SEQUENCE</scope>
</reference>
<dbReference type="EMBL" id="MF774688">
    <property type="protein sequence ID" value="ATI18558.1"/>
    <property type="molecule type" value="Genomic_DNA"/>
</dbReference>
<dbReference type="Gene3D" id="1.20.5.2050">
    <property type="match status" value="1"/>
</dbReference>
<proteinExistence type="predicted"/>
<dbReference type="Pfam" id="PF13392">
    <property type="entry name" value="HNH_3"/>
    <property type="match status" value="1"/>
</dbReference>
<organism evidence="2">
    <name type="scientific">Salmonella phage SP1a</name>
    <dbReference type="NCBI Taxonomy" id="2109652"/>
    <lineage>
        <taxon>Viruses</taxon>
        <taxon>Duplodnaviria</taxon>
        <taxon>Heunggongvirae</taxon>
        <taxon>Uroviricota</taxon>
        <taxon>Caudoviricetes</taxon>
        <taxon>Demerecviridae</taxon>
        <taxon>Markadamsvirinae</taxon>
        <taxon>Tequintavirus</taxon>
    </lineage>
</organism>
<protein>
    <recommendedName>
        <fullName evidence="1">HNH nuclease domain-containing protein</fullName>
    </recommendedName>
</protein>
<evidence type="ECO:0000313" key="2">
    <source>
        <dbReference type="EMBL" id="ATI18558.1"/>
    </source>
</evidence>
<dbReference type="SUPFAM" id="SSF54060">
    <property type="entry name" value="His-Me finger endonucleases"/>
    <property type="match status" value="1"/>
</dbReference>
<dbReference type="InterPro" id="IPR003615">
    <property type="entry name" value="HNH_nuc"/>
</dbReference>
<sequence length="169" mass="19574">MLQRKSYPTLEEANQLFEYKDGNLYWRPRASKIFNSRFAGKEVGSIKGKYKVCKINGESYFVHKIIYLMHNNGECPDFVDHKDTNTLNNFPDNLREASSEQNNQNATKRIDNTSGYKGVSWKASRNCWVVRVQVNGTRKEKSGFKTPEEAHAAGIKLREELHKEFAKHE</sequence>